<evidence type="ECO:0000313" key="3">
    <source>
        <dbReference type="Proteomes" id="UP000287651"/>
    </source>
</evidence>
<dbReference type="PANTHER" id="PTHR33416:SF20">
    <property type="entry name" value="NUCLEAR PORE COMPLEX PROTEIN NUP1"/>
    <property type="match status" value="1"/>
</dbReference>
<dbReference type="EMBL" id="AMZH03006977">
    <property type="protein sequence ID" value="RRT62456.1"/>
    <property type="molecule type" value="Genomic_DNA"/>
</dbReference>
<dbReference type="AlphaFoldDB" id="A0A426ZEV8"/>
<feature type="non-terminal residue" evidence="2">
    <location>
        <position position="1"/>
    </location>
</feature>
<name>A0A426ZEV8_ENSVE</name>
<feature type="compositionally biased region" description="Polar residues" evidence="1">
    <location>
        <begin position="16"/>
        <end position="31"/>
    </location>
</feature>
<proteinExistence type="predicted"/>
<accession>A0A426ZEV8</accession>
<comment type="caution">
    <text evidence="2">The sequence shown here is derived from an EMBL/GenBank/DDBJ whole genome shotgun (WGS) entry which is preliminary data.</text>
</comment>
<feature type="compositionally biased region" description="Basic and acidic residues" evidence="1">
    <location>
        <begin position="1"/>
        <end position="12"/>
    </location>
</feature>
<dbReference type="PANTHER" id="PTHR33416">
    <property type="entry name" value="NUCLEAR PORE COMPLEX PROTEIN NUP1"/>
    <property type="match status" value="1"/>
</dbReference>
<organism evidence="2 3">
    <name type="scientific">Ensete ventricosum</name>
    <name type="common">Abyssinian banana</name>
    <name type="synonym">Musa ensete</name>
    <dbReference type="NCBI Taxonomy" id="4639"/>
    <lineage>
        <taxon>Eukaryota</taxon>
        <taxon>Viridiplantae</taxon>
        <taxon>Streptophyta</taxon>
        <taxon>Embryophyta</taxon>
        <taxon>Tracheophyta</taxon>
        <taxon>Spermatophyta</taxon>
        <taxon>Magnoliopsida</taxon>
        <taxon>Liliopsida</taxon>
        <taxon>Zingiberales</taxon>
        <taxon>Musaceae</taxon>
        <taxon>Ensete</taxon>
    </lineage>
</organism>
<gene>
    <name evidence="2" type="ORF">B296_00043396</name>
</gene>
<evidence type="ECO:0000256" key="1">
    <source>
        <dbReference type="SAM" id="MobiDB-lite"/>
    </source>
</evidence>
<sequence length="168" mass="18503">HSSHEVQEHLSDGKNAVNSSNAGSAQHGTSSHVDGVFELEQLLKQKTFTRTEFDHLTQLLHSRIVEPNAREAAVNSENIERTNFPGQTNKQQYAVEVNVLQPASSYEIETPTVPGEANKKQQFANDVSQPMSSFNNTDKRVASEQERREVFSGLHAIVTAPAPGLAVR</sequence>
<dbReference type="GO" id="GO:0071763">
    <property type="term" value="P:nuclear membrane organization"/>
    <property type="evidence" value="ECO:0007669"/>
    <property type="project" value="TreeGrafter"/>
</dbReference>
<dbReference type="Proteomes" id="UP000287651">
    <property type="component" value="Unassembled WGS sequence"/>
</dbReference>
<dbReference type="GO" id="GO:0005635">
    <property type="term" value="C:nuclear envelope"/>
    <property type="evidence" value="ECO:0007669"/>
    <property type="project" value="TreeGrafter"/>
</dbReference>
<feature type="region of interest" description="Disordered" evidence="1">
    <location>
        <begin position="1"/>
        <end position="31"/>
    </location>
</feature>
<reference evidence="2 3" key="1">
    <citation type="journal article" date="2014" name="Agronomy (Basel)">
        <title>A Draft Genome Sequence for Ensete ventricosum, the Drought-Tolerant Tree Against Hunger.</title>
        <authorList>
            <person name="Harrison J."/>
            <person name="Moore K.A."/>
            <person name="Paszkiewicz K."/>
            <person name="Jones T."/>
            <person name="Grant M."/>
            <person name="Ambacheew D."/>
            <person name="Muzemil S."/>
            <person name="Studholme D.J."/>
        </authorList>
    </citation>
    <scope>NUCLEOTIDE SEQUENCE [LARGE SCALE GENOMIC DNA]</scope>
</reference>
<protein>
    <submittedName>
        <fullName evidence="2">Uncharacterized protein</fullName>
    </submittedName>
</protein>
<evidence type="ECO:0000313" key="2">
    <source>
        <dbReference type="EMBL" id="RRT62456.1"/>
    </source>
</evidence>